<proteinExistence type="predicted"/>
<accession>A0A1G5HQF8</accession>
<name>A0A1G5HQF8_9BACL</name>
<sequence>MMNGKRRVRSRRNSIKGCSIFRKRLRRLKPVEELQDVWF</sequence>
<protein>
    <submittedName>
        <fullName evidence="1">Uncharacterized protein</fullName>
    </submittedName>
</protein>
<dbReference type="AlphaFoldDB" id="A0A1G5HQF8"/>
<organism evidence="1 2">
    <name type="scientific">Paenibacillus polysaccharolyticus</name>
    <dbReference type="NCBI Taxonomy" id="582692"/>
    <lineage>
        <taxon>Bacteria</taxon>
        <taxon>Bacillati</taxon>
        <taxon>Bacillota</taxon>
        <taxon>Bacilli</taxon>
        <taxon>Bacillales</taxon>
        <taxon>Paenibacillaceae</taxon>
        <taxon>Paenibacillus</taxon>
    </lineage>
</organism>
<evidence type="ECO:0000313" key="1">
    <source>
        <dbReference type="EMBL" id="SCY66105.1"/>
    </source>
</evidence>
<dbReference type="Proteomes" id="UP000198538">
    <property type="component" value="Unassembled WGS sequence"/>
</dbReference>
<evidence type="ECO:0000313" key="2">
    <source>
        <dbReference type="Proteomes" id="UP000198538"/>
    </source>
</evidence>
<reference evidence="2" key="1">
    <citation type="submission" date="2016-10" db="EMBL/GenBank/DDBJ databases">
        <authorList>
            <person name="Varghese N."/>
            <person name="Submissions S."/>
        </authorList>
    </citation>
    <scope>NUCLEOTIDE SEQUENCE [LARGE SCALE GENOMIC DNA]</scope>
    <source>
        <strain evidence="2">BL9</strain>
    </source>
</reference>
<dbReference type="EMBL" id="FMVM01000007">
    <property type="protein sequence ID" value="SCY66105.1"/>
    <property type="molecule type" value="Genomic_DNA"/>
</dbReference>
<keyword evidence="2" id="KW-1185">Reference proteome</keyword>
<dbReference type="STRING" id="582692.SAMN05720606_107148"/>
<gene>
    <name evidence="1" type="ORF">SAMN05720606_107148</name>
</gene>